<organism evidence="1 2">
    <name type="scientific">Caminibacter mediatlanticus TB-2</name>
    <dbReference type="NCBI Taxonomy" id="391592"/>
    <lineage>
        <taxon>Bacteria</taxon>
        <taxon>Pseudomonadati</taxon>
        <taxon>Campylobacterota</taxon>
        <taxon>Epsilonproteobacteria</taxon>
        <taxon>Nautiliales</taxon>
        <taxon>Nautiliaceae</taxon>
        <taxon>Caminibacter</taxon>
    </lineage>
</organism>
<dbReference type="RefSeq" id="WP_007474266.1">
    <property type="nucleotide sequence ID" value="NZ_ABCJ01000003.1"/>
</dbReference>
<dbReference type="Gene3D" id="1.40.20.10">
    <property type="entry name" value="CHAD domain"/>
    <property type="match status" value="1"/>
</dbReference>
<sequence length="197" mass="23855">MERIDLLINEYLKKQKPKILHDLRVEARRILSNLERNGKIDLGLKLLLKKSSKLRDADVMIKICKNKEIKKYLKKKRKKLRKKFVEFLKNFKSEIIELEYIKEFIDCKKVLSETFLNKDDKTLHKIRIKIKKCRYTNSQFEREFKAIQDYLGKAHDFYNCEKLLIKFDKNPKKAIKNKKKFIKKAEKERIKLLNLIP</sequence>
<evidence type="ECO:0000313" key="1">
    <source>
        <dbReference type="EMBL" id="EDM23751.1"/>
    </source>
</evidence>
<reference evidence="1 2" key="1">
    <citation type="journal article" date="2011" name="Stand. Genomic Sci.">
        <title>Draft genome sequence of Caminibacter mediatlanticus strain TB-2, an epsilonproteobacterium isolated from a deep-sea hydrothermal vent.</title>
        <authorList>
            <person name="Giovannelli D."/>
            <person name="Ferriera S."/>
            <person name="Johnson J."/>
            <person name="Kravitz S."/>
            <person name="Perez-Rodriguez I."/>
            <person name="Ricci J."/>
            <person name="O'Brien C."/>
            <person name="Voordeckers J.W."/>
            <person name="Bini E."/>
            <person name="Vetriani C."/>
        </authorList>
    </citation>
    <scope>NUCLEOTIDE SEQUENCE [LARGE SCALE GENOMIC DNA]</scope>
    <source>
        <strain evidence="1 2">TB-2</strain>
    </source>
</reference>
<protein>
    <recommendedName>
        <fullName evidence="3">CHAD domain-containing protein</fullName>
    </recommendedName>
</protein>
<accession>A0AAI9F2M7</accession>
<dbReference type="AlphaFoldDB" id="A0AAI9F2M7"/>
<dbReference type="EMBL" id="ABCJ01000003">
    <property type="protein sequence ID" value="EDM23751.1"/>
    <property type="molecule type" value="Genomic_DNA"/>
</dbReference>
<proteinExistence type="predicted"/>
<dbReference type="InterPro" id="IPR038186">
    <property type="entry name" value="CHAD_dom_sf"/>
</dbReference>
<evidence type="ECO:0008006" key="3">
    <source>
        <dbReference type="Google" id="ProtNLM"/>
    </source>
</evidence>
<evidence type="ECO:0000313" key="2">
    <source>
        <dbReference type="Proteomes" id="UP000003288"/>
    </source>
</evidence>
<name>A0AAI9F2M7_9BACT</name>
<gene>
    <name evidence="1" type="ORF">CMTB2_00749</name>
</gene>
<dbReference type="Proteomes" id="UP000003288">
    <property type="component" value="Unassembled WGS sequence"/>
</dbReference>
<comment type="caution">
    <text evidence="1">The sequence shown here is derived from an EMBL/GenBank/DDBJ whole genome shotgun (WGS) entry which is preliminary data.</text>
</comment>